<dbReference type="GO" id="GO:0003700">
    <property type="term" value="F:DNA-binding transcription factor activity"/>
    <property type="evidence" value="ECO:0007669"/>
    <property type="project" value="InterPro"/>
</dbReference>
<gene>
    <name evidence="6" type="ORF">A5892_01485</name>
</gene>
<evidence type="ECO:0000256" key="3">
    <source>
        <dbReference type="ARBA" id="ARBA00023125"/>
    </source>
</evidence>
<dbReference type="STRING" id="376489.A5892_01485"/>
<evidence type="ECO:0000256" key="1">
    <source>
        <dbReference type="ARBA" id="ARBA00009437"/>
    </source>
</evidence>
<dbReference type="Gene3D" id="1.10.10.10">
    <property type="entry name" value="Winged helix-like DNA-binding domain superfamily/Winged helix DNA-binding domain"/>
    <property type="match status" value="1"/>
</dbReference>
<dbReference type="Pfam" id="PF00126">
    <property type="entry name" value="HTH_1"/>
    <property type="match status" value="1"/>
</dbReference>
<dbReference type="GO" id="GO:0005829">
    <property type="term" value="C:cytosol"/>
    <property type="evidence" value="ECO:0007669"/>
    <property type="project" value="TreeGrafter"/>
</dbReference>
<feature type="domain" description="HTH lysR-type" evidence="5">
    <location>
        <begin position="1"/>
        <end position="58"/>
    </location>
</feature>
<proteinExistence type="inferred from homology"/>
<evidence type="ECO:0000313" key="7">
    <source>
        <dbReference type="Proteomes" id="UP000077875"/>
    </source>
</evidence>
<sequence>MTLQQLSYFLAAIEHGTLSKAAEALRLSQPSLSEQIIRLEESLGATLFVRTNRRLQLTEAGRRLEPFAQATLSAARQGHDAVQSYRSLSGGVASFGTFGSAHHYFLTELVTVFRQRYPEMRLRLLGYNSSEVARAVSDGELEAGLVMLPVDERNLKVNEPVWSARVGYLSADPARLEGAKTIEDLARAPLILTEARWCHGDPVRRLLNARAHAAGVALEALIEVEHQATGFELAARGLGDMIATRPILHHLGYQDRLGWVPIEPPLFEVFAFIQRHDTPISPATRVLIALMREQLENIQRRYAELER</sequence>
<dbReference type="InterPro" id="IPR036390">
    <property type="entry name" value="WH_DNA-bd_sf"/>
</dbReference>
<reference evidence="6 7" key="1">
    <citation type="submission" date="2016-04" db="EMBL/GenBank/DDBJ databases">
        <title>Complete Genome Sequence of Halotalea alkalilenta IHB B 13600.</title>
        <authorList>
            <person name="Swarnkar M.K."/>
            <person name="Sharma A."/>
            <person name="Kaushal K."/>
            <person name="Soni R."/>
            <person name="Rana S."/>
            <person name="Singh A.K."/>
            <person name="Gulati A."/>
        </authorList>
    </citation>
    <scope>NUCLEOTIDE SEQUENCE [LARGE SCALE GENOMIC DNA]</scope>
    <source>
        <strain evidence="6 7">IHB B 13600</strain>
    </source>
</reference>
<protein>
    <submittedName>
        <fullName evidence="6">LysR family transcriptional regulator</fullName>
    </submittedName>
</protein>
<dbReference type="PRINTS" id="PR00039">
    <property type="entry name" value="HTHLYSR"/>
</dbReference>
<dbReference type="InterPro" id="IPR000847">
    <property type="entry name" value="LysR_HTH_N"/>
</dbReference>
<dbReference type="InterPro" id="IPR050950">
    <property type="entry name" value="HTH-type_LysR_regulators"/>
</dbReference>
<dbReference type="CDD" id="cd05466">
    <property type="entry name" value="PBP2_LTTR_substrate"/>
    <property type="match status" value="1"/>
</dbReference>
<accession>A0A172YAY7</accession>
<dbReference type="PROSITE" id="PS50931">
    <property type="entry name" value="HTH_LYSR"/>
    <property type="match status" value="1"/>
</dbReference>
<name>A0A172YAY7_9GAMM</name>
<evidence type="ECO:0000256" key="2">
    <source>
        <dbReference type="ARBA" id="ARBA00023015"/>
    </source>
</evidence>
<dbReference type="Pfam" id="PF03466">
    <property type="entry name" value="LysR_substrate"/>
    <property type="match status" value="1"/>
</dbReference>
<dbReference type="GO" id="GO:0003677">
    <property type="term" value="F:DNA binding"/>
    <property type="evidence" value="ECO:0007669"/>
    <property type="project" value="UniProtKB-KW"/>
</dbReference>
<keyword evidence="4" id="KW-0804">Transcription</keyword>
<dbReference type="PANTHER" id="PTHR30419">
    <property type="entry name" value="HTH-TYPE TRANSCRIPTIONAL REGULATOR YBHD"/>
    <property type="match status" value="1"/>
</dbReference>
<dbReference type="Proteomes" id="UP000077875">
    <property type="component" value="Chromosome"/>
</dbReference>
<evidence type="ECO:0000259" key="5">
    <source>
        <dbReference type="PROSITE" id="PS50931"/>
    </source>
</evidence>
<dbReference type="FunFam" id="1.10.10.10:FF:000001">
    <property type="entry name" value="LysR family transcriptional regulator"/>
    <property type="match status" value="1"/>
</dbReference>
<dbReference type="SUPFAM" id="SSF53850">
    <property type="entry name" value="Periplasmic binding protein-like II"/>
    <property type="match status" value="1"/>
</dbReference>
<dbReference type="SUPFAM" id="SSF46785">
    <property type="entry name" value="Winged helix' DNA-binding domain"/>
    <property type="match status" value="1"/>
</dbReference>
<dbReference type="EMBL" id="CP015243">
    <property type="protein sequence ID" value="ANF56296.1"/>
    <property type="molecule type" value="Genomic_DNA"/>
</dbReference>
<evidence type="ECO:0000256" key="4">
    <source>
        <dbReference type="ARBA" id="ARBA00023163"/>
    </source>
</evidence>
<comment type="similarity">
    <text evidence="1">Belongs to the LysR transcriptional regulatory family.</text>
</comment>
<dbReference type="Gene3D" id="3.40.190.290">
    <property type="match status" value="1"/>
</dbReference>
<dbReference type="AlphaFoldDB" id="A0A172YAY7"/>
<dbReference type="KEGG" id="haa:A5892_01485"/>
<keyword evidence="7" id="KW-1185">Reference proteome</keyword>
<organism evidence="6 7">
    <name type="scientific">Halotalea alkalilenta</name>
    <dbReference type="NCBI Taxonomy" id="376489"/>
    <lineage>
        <taxon>Bacteria</taxon>
        <taxon>Pseudomonadati</taxon>
        <taxon>Pseudomonadota</taxon>
        <taxon>Gammaproteobacteria</taxon>
        <taxon>Oceanospirillales</taxon>
        <taxon>Halomonadaceae</taxon>
        <taxon>Halotalea</taxon>
    </lineage>
</organism>
<dbReference type="InterPro" id="IPR036388">
    <property type="entry name" value="WH-like_DNA-bd_sf"/>
</dbReference>
<dbReference type="InterPro" id="IPR005119">
    <property type="entry name" value="LysR_subst-bd"/>
</dbReference>
<keyword evidence="2" id="KW-0805">Transcription regulation</keyword>
<keyword evidence="3" id="KW-0238">DNA-binding</keyword>
<evidence type="ECO:0000313" key="6">
    <source>
        <dbReference type="EMBL" id="ANF56296.1"/>
    </source>
</evidence>
<dbReference type="RefSeq" id="WP_064121283.1">
    <property type="nucleotide sequence ID" value="NZ_CP015243.1"/>
</dbReference>